<dbReference type="OrthoDB" id="785157at2"/>
<organism evidence="1 2">
    <name type="scientific">Pedobacter ginsenosidimutans</name>
    <dbReference type="NCBI Taxonomy" id="687842"/>
    <lineage>
        <taxon>Bacteria</taxon>
        <taxon>Pseudomonadati</taxon>
        <taxon>Bacteroidota</taxon>
        <taxon>Sphingobacteriia</taxon>
        <taxon>Sphingobacteriales</taxon>
        <taxon>Sphingobacteriaceae</taxon>
        <taxon>Pedobacter</taxon>
    </lineage>
</organism>
<dbReference type="Pfam" id="PF20320">
    <property type="entry name" value="DUF6615"/>
    <property type="match status" value="1"/>
</dbReference>
<name>A0A0T5VPY9_9SPHI</name>
<reference evidence="1 2" key="1">
    <citation type="submission" date="2015-11" db="EMBL/GenBank/DDBJ databases">
        <title>Sequence of Pedobacter ginsenosidimutans.</title>
        <authorList>
            <person name="Carson E."/>
            <person name="Keyser V."/>
            <person name="Newman J."/>
            <person name="Miller J."/>
        </authorList>
    </citation>
    <scope>NUCLEOTIDE SEQUENCE [LARGE SCALE GENOMIC DNA]</scope>
    <source>
        <strain evidence="1 2">KACC 14530</strain>
    </source>
</reference>
<keyword evidence="2" id="KW-1185">Reference proteome</keyword>
<dbReference type="EMBL" id="LMZQ01000007">
    <property type="protein sequence ID" value="KRT15880.1"/>
    <property type="molecule type" value="Genomic_DNA"/>
</dbReference>
<proteinExistence type="predicted"/>
<evidence type="ECO:0000313" key="2">
    <source>
        <dbReference type="Proteomes" id="UP000051950"/>
    </source>
</evidence>
<dbReference type="AlphaFoldDB" id="A0A0T5VPY9"/>
<sequence length="303" mass="34892">MSNEHYLRGREVVGPCELLRAVEQDTWARIGFTRETPGLRIMETTITQNIVYELRLLKHRFGHIGYTLFESRNEKANGHDLLLRILSSKNEVYTYALQAKIIYHNLGDVKKGTHLDDGTYPQFKHMVGKGPEADSQVNILLDYAKKRGYIPMYLMYNYVRKKRPKSKGLGCTVVGAQKMKDRFPDTSGKDLSDKVRYSQLHFKHAFPLSDLACIFSGLDDELILEASGLPPDYALTKAPRSALRIDEEWLKMEDENRVMEFIQPRPLSTNRQGSNELNDTVAIPSSGFNPRFHLELDLRNRHY</sequence>
<dbReference type="InterPro" id="IPR046723">
    <property type="entry name" value="DUF6615"/>
</dbReference>
<dbReference type="RefSeq" id="WP_057932711.1">
    <property type="nucleotide sequence ID" value="NZ_LMZQ01000007.1"/>
</dbReference>
<evidence type="ECO:0000313" key="1">
    <source>
        <dbReference type="EMBL" id="KRT15880.1"/>
    </source>
</evidence>
<accession>A0A0T5VPY9</accession>
<dbReference type="Proteomes" id="UP000051950">
    <property type="component" value="Unassembled WGS sequence"/>
</dbReference>
<protein>
    <submittedName>
        <fullName evidence="1">Uncharacterized protein</fullName>
    </submittedName>
</protein>
<gene>
    <name evidence="1" type="ORF">ASU31_12930</name>
</gene>
<comment type="caution">
    <text evidence="1">The sequence shown here is derived from an EMBL/GenBank/DDBJ whole genome shotgun (WGS) entry which is preliminary data.</text>
</comment>